<evidence type="ECO:0000256" key="1">
    <source>
        <dbReference type="SAM" id="MobiDB-lite"/>
    </source>
</evidence>
<name>A0A1I4R8W2_9BURK</name>
<dbReference type="STRING" id="758825.SAMN02982985_04260"/>
<feature type="region of interest" description="Disordered" evidence="1">
    <location>
        <begin position="186"/>
        <end position="215"/>
    </location>
</feature>
<organism evidence="3 4">
    <name type="scientific">Rugamonas rubra</name>
    <dbReference type="NCBI Taxonomy" id="758825"/>
    <lineage>
        <taxon>Bacteria</taxon>
        <taxon>Pseudomonadati</taxon>
        <taxon>Pseudomonadota</taxon>
        <taxon>Betaproteobacteria</taxon>
        <taxon>Burkholderiales</taxon>
        <taxon>Oxalobacteraceae</taxon>
        <taxon>Telluria group</taxon>
        <taxon>Rugamonas</taxon>
    </lineage>
</organism>
<dbReference type="EMBL" id="FOTW01000021">
    <property type="protein sequence ID" value="SFM48744.1"/>
    <property type="molecule type" value="Genomic_DNA"/>
</dbReference>
<evidence type="ECO:0000313" key="4">
    <source>
        <dbReference type="Proteomes" id="UP000199470"/>
    </source>
</evidence>
<keyword evidence="2" id="KW-0732">Signal</keyword>
<feature type="chain" id="PRO_5011538617" description="DUF4398 domain-containing protein" evidence="2">
    <location>
        <begin position="30"/>
        <end position="215"/>
    </location>
</feature>
<reference evidence="3 4" key="1">
    <citation type="submission" date="2016-10" db="EMBL/GenBank/DDBJ databases">
        <authorList>
            <person name="de Groot N.N."/>
        </authorList>
    </citation>
    <scope>NUCLEOTIDE SEQUENCE [LARGE SCALE GENOMIC DNA]</scope>
    <source>
        <strain evidence="3 4">ATCC 43154</strain>
    </source>
</reference>
<keyword evidence="4" id="KW-1185">Reference proteome</keyword>
<dbReference type="RefSeq" id="WP_093389710.1">
    <property type="nucleotide sequence ID" value="NZ_FOTW01000021.1"/>
</dbReference>
<accession>A0A1I4R8W2</accession>
<dbReference type="Proteomes" id="UP000199470">
    <property type="component" value="Unassembled WGS sequence"/>
</dbReference>
<dbReference type="AlphaFoldDB" id="A0A1I4R8W2"/>
<feature type="signal peptide" evidence="2">
    <location>
        <begin position="1"/>
        <end position="29"/>
    </location>
</feature>
<gene>
    <name evidence="3" type="ORF">SAMN02982985_04260</name>
</gene>
<protein>
    <recommendedName>
        <fullName evidence="5">DUF4398 domain-containing protein</fullName>
    </recommendedName>
</protein>
<proteinExistence type="predicted"/>
<evidence type="ECO:0008006" key="5">
    <source>
        <dbReference type="Google" id="ProtNLM"/>
    </source>
</evidence>
<dbReference type="PROSITE" id="PS51257">
    <property type="entry name" value="PROKAR_LIPOPROTEIN"/>
    <property type="match status" value="1"/>
</dbReference>
<evidence type="ECO:0000256" key="2">
    <source>
        <dbReference type="SAM" id="SignalP"/>
    </source>
</evidence>
<evidence type="ECO:0000313" key="3">
    <source>
        <dbReference type="EMBL" id="SFM48744.1"/>
    </source>
</evidence>
<sequence>MKHALSTSTVTALAAIALSLLFATLTGCANDQIARKSANFGVGVIGEMEVSLTEFRQAEAESAKARQVSLKSQHALAKSAMNMLAQSSRSRELAGDSQAQATTQKLLLLADTMKDDLAALEEFDRLNSELNTALVSPLPSTKAATAEAQETLAALGAAVPAKDQYTDVRSYISAVRETVKVNRQKLKEARAATPPDVDSDASSSAVTTTATTTTR</sequence>
<feature type="compositionally biased region" description="Low complexity" evidence="1">
    <location>
        <begin position="191"/>
        <end position="215"/>
    </location>
</feature>